<evidence type="ECO:0000256" key="1">
    <source>
        <dbReference type="SAM" id="MobiDB-lite"/>
    </source>
</evidence>
<keyword evidence="3" id="KW-1185">Reference proteome</keyword>
<protein>
    <submittedName>
        <fullName evidence="2">Uncharacterized protein</fullName>
    </submittedName>
</protein>
<reference evidence="2" key="1">
    <citation type="submission" date="2009-08" db="EMBL/GenBank/DDBJ databases">
        <title>Annotation of Salpingoeca rosetta.</title>
        <authorList>
            <consortium name="The Broad Institute Genome Sequencing Platform"/>
            <person name="Russ C."/>
            <person name="Cuomo C."/>
            <person name="Burger G."/>
            <person name="Gray M.W."/>
            <person name="Holland P.W.H."/>
            <person name="King N."/>
            <person name="Lang F.B.F."/>
            <person name="Roger A.J."/>
            <person name="Ruiz-Trillo I."/>
            <person name="Young S.K."/>
            <person name="Zeng Q."/>
            <person name="Gargeya S."/>
            <person name="Alvarado L."/>
            <person name="Berlin A."/>
            <person name="Chapman S.B."/>
            <person name="Chen Z."/>
            <person name="Freedman E."/>
            <person name="Gellesch M."/>
            <person name="Goldberg J."/>
            <person name="Griggs A."/>
            <person name="Gujja S."/>
            <person name="Heilman E."/>
            <person name="Heiman D."/>
            <person name="Howarth C."/>
            <person name="Mehta T."/>
            <person name="Neiman D."/>
            <person name="Pearson M."/>
            <person name="Roberts A."/>
            <person name="Saif S."/>
            <person name="Shea T."/>
            <person name="Shenoy N."/>
            <person name="Sisk P."/>
            <person name="Stolte C."/>
            <person name="Sykes S."/>
            <person name="White J."/>
            <person name="Yandava C."/>
            <person name="Haas B."/>
            <person name="Nusbaum C."/>
            <person name="Birren B."/>
        </authorList>
    </citation>
    <scope>NUCLEOTIDE SEQUENCE</scope>
    <source>
        <strain evidence="2">ATCC 50818</strain>
    </source>
</reference>
<organism evidence="2 3">
    <name type="scientific">Salpingoeca rosetta (strain ATCC 50818 / BSB-021)</name>
    <dbReference type="NCBI Taxonomy" id="946362"/>
    <lineage>
        <taxon>Eukaryota</taxon>
        <taxon>Choanoflagellata</taxon>
        <taxon>Craspedida</taxon>
        <taxon>Salpingoecidae</taxon>
        <taxon>Salpingoeca</taxon>
    </lineage>
</organism>
<dbReference type="GeneID" id="16077387"/>
<evidence type="ECO:0000313" key="3">
    <source>
        <dbReference type="Proteomes" id="UP000007799"/>
    </source>
</evidence>
<name>F2U1T8_SALR5</name>
<dbReference type="InParanoid" id="F2U1T8"/>
<sequence length="272" mass="30015">MLKSTGKEGRPNFQLDCDKFAAEQLRQKHVSNVYRLTREERLRIMDPDCLSGFNLTPVAFCSTDEPKKVITYKLPDYSKVSSKIGQSATSPYKRHGGNVRVKFGVAKKRNLPPLTPAAPDREATYLRRKELLREYTRKLDPSGTSPEKRRSPGRGPQPDGGASPTHHSNKQRREQHGSDSGSTTGPNTTTHAATSSNRSGENDEYSRHNDVRRATDQTPASPESPTTINDHKDADVHASSYANVAAHGNSNDDDDDDDDDDGAVELMDGPQD</sequence>
<dbReference type="RefSeq" id="XP_004996794.1">
    <property type="nucleotide sequence ID" value="XM_004996737.1"/>
</dbReference>
<dbReference type="OMA" id="NTFHAPR"/>
<dbReference type="AlphaFoldDB" id="F2U1T8"/>
<evidence type="ECO:0000313" key="2">
    <source>
        <dbReference type="EMBL" id="EGD81590.1"/>
    </source>
</evidence>
<dbReference type="KEGG" id="sre:PTSG_02305"/>
<dbReference type="Proteomes" id="UP000007799">
    <property type="component" value="Unassembled WGS sequence"/>
</dbReference>
<feature type="compositionally biased region" description="Polar residues" evidence="1">
    <location>
        <begin position="216"/>
        <end position="228"/>
    </location>
</feature>
<accession>F2U1T8</accession>
<feature type="compositionally biased region" description="Low complexity" evidence="1">
    <location>
        <begin position="178"/>
        <end position="195"/>
    </location>
</feature>
<dbReference type="EMBL" id="GL832959">
    <property type="protein sequence ID" value="EGD81590.1"/>
    <property type="molecule type" value="Genomic_DNA"/>
</dbReference>
<gene>
    <name evidence="2" type="ORF">PTSG_02305</name>
</gene>
<feature type="compositionally biased region" description="Acidic residues" evidence="1">
    <location>
        <begin position="251"/>
        <end position="263"/>
    </location>
</feature>
<feature type="compositionally biased region" description="Basic and acidic residues" evidence="1">
    <location>
        <begin position="200"/>
        <end position="215"/>
    </location>
</feature>
<proteinExistence type="predicted"/>
<dbReference type="OrthoDB" id="206213at2759"/>
<feature type="region of interest" description="Disordered" evidence="1">
    <location>
        <begin position="134"/>
        <end position="272"/>
    </location>
</feature>
<feature type="compositionally biased region" description="Basic and acidic residues" evidence="1">
    <location>
        <begin position="134"/>
        <end position="150"/>
    </location>
</feature>